<dbReference type="Gene3D" id="3.60.130.10">
    <property type="entry name" value="Clavaminate synthase-like"/>
    <property type="match status" value="1"/>
</dbReference>
<gene>
    <name evidence="2" type="ORF">JYZ213_LOCUS44771</name>
</gene>
<reference evidence="2" key="1">
    <citation type="submission" date="2021-02" db="EMBL/GenBank/DDBJ databases">
        <authorList>
            <person name="Nowell W R."/>
        </authorList>
    </citation>
    <scope>NUCLEOTIDE SEQUENCE</scope>
</reference>
<comment type="caution">
    <text evidence="2">The sequence shown here is derived from an EMBL/GenBank/DDBJ whole genome shotgun (WGS) entry which is preliminary data.</text>
</comment>
<evidence type="ECO:0000313" key="2">
    <source>
        <dbReference type="EMBL" id="CAF1524591.1"/>
    </source>
</evidence>
<dbReference type="InterPro" id="IPR042098">
    <property type="entry name" value="TauD-like_sf"/>
</dbReference>
<keyword evidence="1" id="KW-0560">Oxidoreductase</keyword>
<sequence length="122" mass="14991">IQQVKKYQPELNKYTMIILNNQKYLHGRTKILDHRRHLLRVRFNRTCPYDVHSIYEKEKLFPEYLTFSNDFYDYLQNQHENLQKILSLIVQQYDQPTSLGEEIRQTFQFNSKIDQIIRQLNI</sequence>
<dbReference type="SUPFAM" id="SSF51197">
    <property type="entry name" value="Clavaminate synthase-like"/>
    <property type="match status" value="1"/>
</dbReference>
<dbReference type="EMBL" id="CAJNOG010003061">
    <property type="protein sequence ID" value="CAF1524591.1"/>
    <property type="molecule type" value="Genomic_DNA"/>
</dbReference>
<protein>
    <recommendedName>
        <fullName evidence="4">TauD/TfdA-like domain-containing protein</fullName>
    </recommendedName>
</protein>
<accession>A0A815UUF3</accession>
<dbReference type="GO" id="GO:0016491">
    <property type="term" value="F:oxidoreductase activity"/>
    <property type="evidence" value="ECO:0007669"/>
    <property type="project" value="UniProtKB-KW"/>
</dbReference>
<evidence type="ECO:0000313" key="3">
    <source>
        <dbReference type="Proteomes" id="UP000663845"/>
    </source>
</evidence>
<evidence type="ECO:0008006" key="4">
    <source>
        <dbReference type="Google" id="ProtNLM"/>
    </source>
</evidence>
<feature type="non-terminal residue" evidence="2">
    <location>
        <position position="1"/>
    </location>
</feature>
<evidence type="ECO:0000256" key="1">
    <source>
        <dbReference type="ARBA" id="ARBA00023002"/>
    </source>
</evidence>
<proteinExistence type="predicted"/>
<dbReference type="AlphaFoldDB" id="A0A815UUF3"/>
<name>A0A815UUF3_9BILA</name>
<organism evidence="2 3">
    <name type="scientific">Adineta steineri</name>
    <dbReference type="NCBI Taxonomy" id="433720"/>
    <lineage>
        <taxon>Eukaryota</taxon>
        <taxon>Metazoa</taxon>
        <taxon>Spiralia</taxon>
        <taxon>Gnathifera</taxon>
        <taxon>Rotifera</taxon>
        <taxon>Eurotatoria</taxon>
        <taxon>Bdelloidea</taxon>
        <taxon>Adinetida</taxon>
        <taxon>Adinetidae</taxon>
        <taxon>Adineta</taxon>
    </lineage>
</organism>
<dbReference type="Proteomes" id="UP000663845">
    <property type="component" value="Unassembled WGS sequence"/>
</dbReference>